<dbReference type="Gene3D" id="3.40.50.300">
    <property type="entry name" value="P-loop containing nucleotide triphosphate hydrolases"/>
    <property type="match status" value="1"/>
</dbReference>
<protein>
    <submittedName>
        <fullName evidence="2">ATP-binding protein</fullName>
    </submittedName>
</protein>
<reference evidence="2 3" key="1">
    <citation type="submission" date="2017-06" db="EMBL/GenBank/DDBJ databases">
        <title>Draft Genome Sequence of Bacillus sp Strain 36R Isolated from saline sediment at Atanasia, Sonora, Mexico.</title>
        <authorList>
            <person name="Sanchez Diaz R."/>
            <person name="Quiroz Macias M.E."/>
            <person name="Ibarra Gamez J.C."/>
            <person name="Enciso Ibarra J."/>
            <person name="Gomez Gil B."/>
            <person name="Galaviz Silva L."/>
        </authorList>
    </citation>
    <scope>NUCLEOTIDE SEQUENCE [LARGE SCALE GENOMIC DNA]</scope>
    <source>
        <strain evidence="2 3">36R_ATNSAL</strain>
    </source>
</reference>
<accession>A0A2A5IZK1</accession>
<dbReference type="GO" id="GO:0005524">
    <property type="term" value="F:ATP binding"/>
    <property type="evidence" value="ECO:0007669"/>
    <property type="project" value="UniProtKB-KW"/>
</dbReference>
<proteinExistence type="predicted"/>
<name>A0A2A5IZK1_BACPU</name>
<evidence type="ECO:0000313" key="3">
    <source>
        <dbReference type="Proteomes" id="UP000228754"/>
    </source>
</evidence>
<dbReference type="InterPro" id="IPR027417">
    <property type="entry name" value="P-loop_NTPase"/>
</dbReference>
<dbReference type="PANTHER" id="PTHR30050:SF10">
    <property type="entry name" value="PHAGE-LIKE ELEMENT PBSX PROTEIN XKDC"/>
    <property type="match status" value="1"/>
</dbReference>
<feature type="domain" description="Chromosomal replication initiator protein DnaA ATPAse" evidence="1">
    <location>
        <begin position="139"/>
        <end position="285"/>
    </location>
</feature>
<evidence type="ECO:0000259" key="1">
    <source>
        <dbReference type="Pfam" id="PF00308"/>
    </source>
</evidence>
<dbReference type="CDD" id="cd00009">
    <property type="entry name" value="AAA"/>
    <property type="match status" value="1"/>
</dbReference>
<keyword evidence="2" id="KW-0067">ATP-binding</keyword>
<comment type="caution">
    <text evidence="2">The sequence shown here is derived from an EMBL/GenBank/DDBJ whole genome shotgun (WGS) entry which is preliminary data.</text>
</comment>
<dbReference type="SUPFAM" id="SSF52540">
    <property type="entry name" value="P-loop containing nucleoside triphosphate hydrolases"/>
    <property type="match status" value="1"/>
</dbReference>
<dbReference type="EMBL" id="NKHG01000018">
    <property type="protein sequence ID" value="PCK22760.1"/>
    <property type="molecule type" value="Genomic_DNA"/>
</dbReference>
<gene>
    <name evidence="2" type="ORF">CEY02_03325</name>
</gene>
<keyword evidence="2" id="KW-0547">Nucleotide-binding</keyword>
<dbReference type="Proteomes" id="UP000228754">
    <property type="component" value="Unassembled WGS sequence"/>
</dbReference>
<dbReference type="NCBIfam" id="NF005378">
    <property type="entry name" value="PRK06921.1"/>
    <property type="match status" value="1"/>
</dbReference>
<evidence type="ECO:0000313" key="2">
    <source>
        <dbReference type="EMBL" id="PCK22760.1"/>
    </source>
</evidence>
<dbReference type="PANTHER" id="PTHR30050">
    <property type="entry name" value="CHROMOSOMAL REPLICATION INITIATOR PROTEIN DNAA"/>
    <property type="match status" value="1"/>
</dbReference>
<sequence length="310" mass="35982">MPKATLDEVFQRMKANLKSRQSSAPVVSEETYECDECKDKGIIVYRIHKSTEERMKNDGKRFDLAAHEMVREEDFLAGKVCSPQEAKEWKTTYSRQCTCVAERAAQKTQMKLMSASNISERFKKMTFSSFKTAGKPQVIQEMRECAFEYAKAFQDIKNTDENSIALLGQSGVGKTHLLSAVANGFIETYKIPVLYFPYLEGMTDLRKDFDKLPEKMDLLKNIDVLFIDDLFKSRTNENDELKTWPFLQMQEIINYRYLHQKPIMLSSELTFEDFIQMDEAFGTRLYSMCKNFAVTIEKNIKLNHRLEGAF</sequence>
<dbReference type="Pfam" id="PF00308">
    <property type="entry name" value="Bac_DnaA"/>
    <property type="match status" value="1"/>
</dbReference>
<organism evidence="2 3">
    <name type="scientific">Bacillus pumilus</name>
    <name type="common">Bacillus mesentericus</name>
    <dbReference type="NCBI Taxonomy" id="1408"/>
    <lineage>
        <taxon>Bacteria</taxon>
        <taxon>Bacillati</taxon>
        <taxon>Bacillota</taxon>
        <taxon>Bacilli</taxon>
        <taxon>Bacillales</taxon>
        <taxon>Bacillaceae</taxon>
        <taxon>Bacillus</taxon>
    </lineage>
</organism>
<dbReference type="GO" id="GO:0006260">
    <property type="term" value="P:DNA replication"/>
    <property type="evidence" value="ECO:0007669"/>
    <property type="project" value="TreeGrafter"/>
</dbReference>
<dbReference type="OrthoDB" id="1655960at2"/>
<dbReference type="InterPro" id="IPR013317">
    <property type="entry name" value="DnaA_dom"/>
</dbReference>
<dbReference type="AlphaFoldDB" id="A0A2A5IZK1"/>